<keyword evidence="2" id="KW-1185">Reference proteome</keyword>
<proteinExistence type="predicted"/>
<dbReference type="STRING" id="980561.A1359_14180"/>
<name>A0A177N4D1_9GAMM</name>
<organism evidence="1 2">
    <name type="scientific">Methylomonas lenta</name>
    <dbReference type="NCBI Taxonomy" id="980561"/>
    <lineage>
        <taxon>Bacteria</taxon>
        <taxon>Pseudomonadati</taxon>
        <taxon>Pseudomonadota</taxon>
        <taxon>Gammaproteobacteria</taxon>
        <taxon>Methylococcales</taxon>
        <taxon>Methylococcaceae</taxon>
        <taxon>Methylomonas</taxon>
    </lineage>
</organism>
<dbReference type="Proteomes" id="UP000078476">
    <property type="component" value="Unassembled WGS sequence"/>
</dbReference>
<reference evidence="1 2" key="1">
    <citation type="submission" date="2016-03" db="EMBL/GenBank/DDBJ databases">
        <authorList>
            <person name="Ploux O."/>
        </authorList>
    </citation>
    <scope>NUCLEOTIDE SEQUENCE [LARGE SCALE GENOMIC DNA]</scope>
    <source>
        <strain evidence="1 2">R-45370</strain>
    </source>
</reference>
<comment type="caution">
    <text evidence="1">The sequence shown here is derived from an EMBL/GenBank/DDBJ whole genome shotgun (WGS) entry which is preliminary data.</text>
</comment>
<gene>
    <name evidence="1" type="ORF">A1359_14180</name>
</gene>
<sequence>MRQDAAFSVYRALVKIGLYCCLTELIKENITMFDKPEFINIPALDLENKLILPTLQLYQNIEFKLSTLYQDIRSILVDAHTYLADVALQWYEHPRESFTASYDRFENNFLPKADAFYQHWEMQAMAGVDQVERYLQAFWNNPEQTTQAMLEPVSCYFASATEQTERYWQSFIDNPEQFAVHVMAIATNYMESFADSIEVVLISSYYTLHELFQILMAQPSAALQALYAHILSRLLDTYYDIISSLLIMV</sequence>
<evidence type="ECO:0000313" key="1">
    <source>
        <dbReference type="EMBL" id="OAI12059.1"/>
    </source>
</evidence>
<evidence type="ECO:0000313" key="2">
    <source>
        <dbReference type="Proteomes" id="UP000078476"/>
    </source>
</evidence>
<accession>A0A177N4D1</accession>
<dbReference type="EMBL" id="LUUI01000133">
    <property type="protein sequence ID" value="OAI12059.1"/>
    <property type="molecule type" value="Genomic_DNA"/>
</dbReference>
<dbReference type="AlphaFoldDB" id="A0A177N4D1"/>
<protein>
    <submittedName>
        <fullName evidence="1">Uncharacterized protein</fullName>
    </submittedName>
</protein>